<dbReference type="InterPro" id="IPR020449">
    <property type="entry name" value="Tscrpt_reg_AraC-type_HTH"/>
</dbReference>
<keyword evidence="1" id="KW-0805">Transcription regulation</keyword>
<dbReference type="InterPro" id="IPR018062">
    <property type="entry name" value="HTH_AraC-typ_CS"/>
</dbReference>
<evidence type="ECO:0000256" key="2">
    <source>
        <dbReference type="ARBA" id="ARBA00023125"/>
    </source>
</evidence>
<keyword evidence="6" id="KW-1185">Reference proteome</keyword>
<dbReference type="SMART" id="SM00342">
    <property type="entry name" value="HTH_ARAC"/>
    <property type="match status" value="1"/>
</dbReference>
<dbReference type="Pfam" id="PF12833">
    <property type="entry name" value="HTH_18"/>
    <property type="match status" value="1"/>
</dbReference>
<dbReference type="GO" id="GO:0003700">
    <property type="term" value="F:DNA-binding transcription factor activity"/>
    <property type="evidence" value="ECO:0007669"/>
    <property type="project" value="InterPro"/>
</dbReference>
<dbReference type="PANTHER" id="PTHR47893">
    <property type="entry name" value="REGULATORY PROTEIN PCHR"/>
    <property type="match status" value="1"/>
</dbReference>
<dbReference type="PANTHER" id="PTHR47893:SF1">
    <property type="entry name" value="REGULATORY PROTEIN PCHR"/>
    <property type="match status" value="1"/>
</dbReference>
<dbReference type="PROSITE" id="PS00041">
    <property type="entry name" value="HTH_ARAC_FAMILY_1"/>
    <property type="match status" value="1"/>
</dbReference>
<dbReference type="Gene3D" id="1.10.10.60">
    <property type="entry name" value="Homeodomain-like"/>
    <property type="match status" value="1"/>
</dbReference>
<proteinExistence type="predicted"/>
<dbReference type="KEGG" id="hhg:XM38_027280"/>
<dbReference type="STRING" id="1641165.XM38_19995"/>
<feature type="domain" description="HTH araC/xylS-type" evidence="4">
    <location>
        <begin position="220"/>
        <end position="318"/>
    </location>
</feature>
<protein>
    <submittedName>
        <fullName evidence="5">AraC family transcriptional regulato</fullName>
    </submittedName>
</protein>
<evidence type="ECO:0000256" key="3">
    <source>
        <dbReference type="ARBA" id="ARBA00023163"/>
    </source>
</evidence>
<dbReference type="InterPro" id="IPR053142">
    <property type="entry name" value="PchR_regulatory_protein"/>
</dbReference>
<name>A0A1Z3HN78_9CYAN</name>
<dbReference type="AlphaFoldDB" id="A0A1Z3HN78"/>
<accession>A0A1Z3HN78</accession>
<reference evidence="5 6" key="1">
    <citation type="journal article" date="2016" name="Biochim. Biophys. Acta">
        <title>Characterization of red-shifted phycobilisomes isolated from the chlorophyll f-containing cyanobacterium Halomicronema hongdechloris.</title>
        <authorList>
            <person name="Li Y."/>
            <person name="Lin Y."/>
            <person name="Garvey C.J."/>
            <person name="Birch D."/>
            <person name="Corkery R.W."/>
            <person name="Loughlin P.C."/>
            <person name="Scheer H."/>
            <person name="Willows R.D."/>
            <person name="Chen M."/>
        </authorList>
    </citation>
    <scope>NUCLEOTIDE SEQUENCE [LARGE SCALE GENOMIC DNA]</scope>
    <source>
        <strain evidence="5 6">C2206</strain>
    </source>
</reference>
<dbReference type="RefSeq" id="WP_088430067.1">
    <property type="nucleotide sequence ID" value="NZ_CP021983.2"/>
</dbReference>
<dbReference type="SUPFAM" id="SSF46689">
    <property type="entry name" value="Homeodomain-like"/>
    <property type="match status" value="2"/>
</dbReference>
<dbReference type="PROSITE" id="PS01124">
    <property type="entry name" value="HTH_ARAC_FAMILY_2"/>
    <property type="match status" value="1"/>
</dbReference>
<keyword evidence="2" id="KW-0238">DNA-binding</keyword>
<dbReference type="InterPro" id="IPR009057">
    <property type="entry name" value="Homeodomain-like_sf"/>
</dbReference>
<dbReference type="OrthoDB" id="7544370at2"/>
<dbReference type="InterPro" id="IPR018060">
    <property type="entry name" value="HTH_AraC"/>
</dbReference>
<dbReference type="Proteomes" id="UP000191901">
    <property type="component" value="Chromosome"/>
</dbReference>
<gene>
    <name evidence="5" type="ORF">XM38_027280</name>
</gene>
<dbReference type="PRINTS" id="PR00032">
    <property type="entry name" value="HTHARAC"/>
</dbReference>
<evidence type="ECO:0000259" key="4">
    <source>
        <dbReference type="PROSITE" id="PS01124"/>
    </source>
</evidence>
<dbReference type="GO" id="GO:0043565">
    <property type="term" value="F:sequence-specific DNA binding"/>
    <property type="evidence" value="ECO:0007669"/>
    <property type="project" value="InterPro"/>
</dbReference>
<dbReference type="EMBL" id="CP021983">
    <property type="protein sequence ID" value="ASC71774.1"/>
    <property type="molecule type" value="Genomic_DNA"/>
</dbReference>
<evidence type="ECO:0000313" key="6">
    <source>
        <dbReference type="Proteomes" id="UP000191901"/>
    </source>
</evidence>
<organism evidence="5 6">
    <name type="scientific">Halomicronema hongdechloris C2206</name>
    <dbReference type="NCBI Taxonomy" id="1641165"/>
    <lineage>
        <taxon>Bacteria</taxon>
        <taxon>Bacillati</taxon>
        <taxon>Cyanobacteriota</taxon>
        <taxon>Cyanophyceae</taxon>
        <taxon>Nodosilineales</taxon>
        <taxon>Nodosilineaceae</taxon>
        <taxon>Halomicronema</taxon>
    </lineage>
</organism>
<keyword evidence="3" id="KW-0804">Transcription</keyword>
<evidence type="ECO:0000313" key="5">
    <source>
        <dbReference type="EMBL" id="ASC71774.1"/>
    </source>
</evidence>
<sequence>MALTLSQRDYHELIQASATAATGATGDFEEKWHYPESLGQGYQHSIELRDGVQMDIARYQLRHQVMTTAEERPHPVECTFYLEGAYTDPPLGPKCYGLYGSGLAPGGTSIKPAEHPHAWLSLHIDPERLSQWLGSRALPLPELLRSPQQLYYSQFGTMTAPMQMVLHQILHCPYTGVIKQLYLESKAWELLTLCLHDALSQQQPPGPSINLKPADIERIHQARDILLRHFNNPPTLAELARQIHLNECALKRGFRQVFGTTVFGYLHHYRLDYARQLLQQGTKTVTGVAHTVGFASRSSFARAFRKKFGINPGQYLRQG</sequence>
<evidence type="ECO:0000256" key="1">
    <source>
        <dbReference type="ARBA" id="ARBA00023015"/>
    </source>
</evidence>